<sequence length="281" mass="32775">MFKSTRSLKQTASTTLSNLELGLIVKRLPLVTKSLSSYEQNYYAYKQEIYDRMALNFPKEYYFPSGSMKTIEFENVQPKTASIAQLTKHDGKIVYPNGKPELNYYGRDMNEKHEVILVEEVKEELAKQNAKMGDAKKNAGDEYVKFNDRITESDLKKDYQQLDRSLENDLYLVIKNNKSQNEKWGFPKFKAGEALQNNKNVSLDELALKELYQVGGENMQLWTISKTPAKLLDNTLYFKNVIFSGNFKSEDASIEYKWLNKKELKDILDKEYYEEMEYLLS</sequence>
<dbReference type="AlphaFoldDB" id="A0A1B7TIZ6"/>
<comment type="caution">
    <text evidence="2">The sequence shown here is derived from an EMBL/GenBank/DDBJ whole genome shotgun (WGS) entry which is preliminary data.</text>
</comment>
<dbReference type="InterPro" id="IPR021757">
    <property type="entry name" value="Ribosomal_mL46_N"/>
</dbReference>
<dbReference type="OrthoDB" id="414075at2759"/>
<evidence type="ECO:0000313" key="2">
    <source>
        <dbReference type="EMBL" id="OBA28658.1"/>
    </source>
</evidence>
<dbReference type="EMBL" id="LXPE01000002">
    <property type="protein sequence ID" value="OBA28658.1"/>
    <property type="molecule type" value="Genomic_DNA"/>
</dbReference>
<protein>
    <recommendedName>
        <fullName evidence="1">Large ribosomal subunit protein mL46 N-terminal domain-containing protein</fullName>
    </recommendedName>
</protein>
<keyword evidence="3" id="KW-1185">Reference proteome</keyword>
<gene>
    <name evidence="2" type="ORF">HANVADRAFT_28880</name>
</gene>
<evidence type="ECO:0000313" key="3">
    <source>
        <dbReference type="Proteomes" id="UP000092321"/>
    </source>
</evidence>
<dbReference type="InterPro" id="IPR040008">
    <property type="entry name" value="Ribosomal_mL46"/>
</dbReference>
<evidence type="ECO:0000259" key="1">
    <source>
        <dbReference type="Pfam" id="PF11788"/>
    </source>
</evidence>
<organism evidence="2 3">
    <name type="scientific">Hanseniaspora valbyensis NRRL Y-1626</name>
    <dbReference type="NCBI Taxonomy" id="766949"/>
    <lineage>
        <taxon>Eukaryota</taxon>
        <taxon>Fungi</taxon>
        <taxon>Dikarya</taxon>
        <taxon>Ascomycota</taxon>
        <taxon>Saccharomycotina</taxon>
        <taxon>Saccharomycetes</taxon>
        <taxon>Saccharomycodales</taxon>
        <taxon>Saccharomycodaceae</taxon>
        <taxon>Hanseniaspora</taxon>
    </lineage>
</organism>
<feature type="domain" description="Large ribosomal subunit protein mL46 N-terminal" evidence="1">
    <location>
        <begin position="18"/>
        <end position="154"/>
    </location>
</feature>
<dbReference type="GO" id="GO:0005762">
    <property type="term" value="C:mitochondrial large ribosomal subunit"/>
    <property type="evidence" value="ECO:0007669"/>
    <property type="project" value="TreeGrafter"/>
</dbReference>
<reference evidence="3" key="1">
    <citation type="journal article" date="2016" name="Proc. Natl. Acad. Sci. U.S.A.">
        <title>Comparative genomics of biotechnologically important yeasts.</title>
        <authorList>
            <person name="Riley R."/>
            <person name="Haridas S."/>
            <person name="Wolfe K.H."/>
            <person name="Lopes M.R."/>
            <person name="Hittinger C.T."/>
            <person name="Goeker M."/>
            <person name="Salamov A.A."/>
            <person name="Wisecaver J.H."/>
            <person name="Long T.M."/>
            <person name="Calvey C.H."/>
            <person name="Aerts A.L."/>
            <person name="Barry K.W."/>
            <person name="Choi C."/>
            <person name="Clum A."/>
            <person name="Coughlan A.Y."/>
            <person name="Deshpande S."/>
            <person name="Douglass A.P."/>
            <person name="Hanson S.J."/>
            <person name="Klenk H.-P."/>
            <person name="LaButti K.M."/>
            <person name="Lapidus A."/>
            <person name="Lindquist E.A."/>
            <person name="Lipzen A.M."/>
            <person name="Meier-Kolthoff J.P."/>
            <person name="Ohm R.A."/>
            <person name="Otillar R.P."/>
            <person name="Pangilinan J.L."/>
            <person name="Peng Y."/>
            <person name="Rokas A."/>
            <person name="Rosa C.A."/>
            <person name="Scheuner C."/>
            <person name="Sibirny A.A."/>
            <person name="Slot J.C."/>
            <person name="Stielow J.B."/>
            <person name="Sun H."/>
            <person name="Kurtzman C.P."/>
            <person name="Blackwell M."/>
            <person name="Grigoriev I.V."/>
            <person name="Jeffries T.W."/>
        </authorList>
    </citation>
    <scope>NUCLEOTIDE SEQUENCE [LARGE SCALE GENOMIC DNA]</scope>
    <source>
        <strain evidence="3">NRRL Y-1626</strain>
    </source>
</reference>
<dbReference type="Gene3D" id="3.90.79.10">
    <property type="entry name" value="Nucleoside Triphosphate Pyrophosphohydrolase"/>
    <property type="match status" value="1"/>
</dbReference>
<dbReference type="Proteomes" id="UP000092321">
    <property type="component" value="Unassembled WGS sequence"/>
</dbReference>
<name>A0A1B7TIZ6_9ASCO</name>
<accession>A0A1B7TIZ6</accession>
<dbReference type="GO" id="GO:0003735">
    <property type="term" value="F:structural constituent of ribosome"/>
    <property type="evidence" value="ECO:0007669"/>
    <property type="project" value="InterPro"/>
</dbReference>
<dbReference type="Pfam" id="PF11788">
    <property type="entry name" value="MRP-L46"/>
    <property type="match status" value="1"/>
</dbReference>
<dbReference type="PANTHER" id="PTHR13124">
    <property type="entry name" value="39S RIBOSOMAL PROTEIN L46, MITOCHONDRIAL PRECURSOR-RELATED"/>
    <property type="match status" value="1"/>
</dbReference>
<dbReference type="PANTHER" id="PTHR13124:SF12">
    <property type="entry name" value="LARGE RIBOSOMAL SUBUNIT PROTEIN ML46"/>
    <property type="match status" value="1"/>
</dbReference>
<proteinExistence type="predicted"/>